<dbReference type="PANTHER" id="PTHR30595:SF6">
    <property type="entry name" value="SCHLAFEN ALBA-2 DOMAIN-CONTAINING PROTEIN"/>
    <property type="match status" value="1"/>
</dbReference>
<evidence type="ECO:0000313" key="3">
    <source>
        <dbReference type="Proteomes" id="UP000233654"/>
    </source>
</evidence>
<accession>A0A2N3G571</accession>
<gene>
    <name evidence="2" type="ORF">CVT63_05755</name>
</gene>
<organism evidence="2 3">
    <name type="scientific">Candidatus Anoxymicrobium japonicum</name>
    <dbReference type="NCBI Taxonomy" id="2013648"/>
    <lineage>
        <taxon>Bacteria</taxon>
        <taxon>Bacillati</taxon>
        <taxon>Actinomycetota</taxon>
        <taxon>Candidatus Geothermincolia</taxon>
        <taxon>Candidatus Geothermincolales</taxon>
        <taxon>Candidatus Anoxymicrobiaceae</taxon>
        <taxon>Candidatus Anoxymicrobium</taxon>
    </lineage>
</organism>
<dbReference type="Pfam" id="PF13749">
    <property type="entry name" value="HATPase_c_4"/>
    <property type="match status" value="1"/>
</dbReference>
<dbReference type="EMBL" id="PHEX01000048">
    <property type="protein sequence ID" value="PKQ27867.1"/>
    <property type="molecule type" value="Genomic_DNA"/>
</dbReference>
<dbReference type="PANTHER" id="PTHR30595">
    <property type="entry name" value="GLPR-RELATED TRANSCRIPTIONAL REPRESSOR"/>
    <property type="match status" value="1"/>
</dbReference>
<protein>
    <submittedName>
        <fullName evidence="2">Transcriptional regulator</fullName>
    </submittedName>
</protein>
<evidence type="ECO:0000259" key="1">
    <source>
        <dbReference type="Pfam" id="PF04326"/>
    </source>
</evidence>
<dbReference type="Gene3D" id="3.30.950.30">
    <property type="entry name" value="Schlafen, AAA domain"/>
    <property type="match status" value="1"/>
</dbReference>
<evidence type="ECO:0000313" key="2">
    <source>
        <dbReference type="EMBL" id="PKQ27867.1"/>
    </source>
</evidence>
<reference evidence="2 3" key="1">
    <citation type="journal article" date="2017" name="ISME J.">
        <title>Potential for microbial H2 and metal transformations associated with novel bacteria and archaea in deep terrestrial subsurface sediments.</title>
        <authorList>
            <person name="Hernsdorf A.W."/>
            <person name="Amano Y."/>
            <person name="Miyakawa K."/>
            <person name="Ise K."/>
            <person name="Suzuki Y."/>
            <person name="Anantharaman K."/>
            <person name="Probst A."/>
            <person name="Burstein D."/>
            <person name="Thomas B.C."/>
            <person name="Banfield J.F."/>
        </authorList>
    </citation>
    <scope>NUCLEOTIDE SEQUENCE [LARGE SCALE GENOMIC DNA]</scope>
    <source>
        <strain evidence="2">HGW-Actinobacteria-3</strain>
    </source>
</reference>
<comment type="caution">
    <text evidence="2">The sequence shown here is derived from an EMBL/GenBank/DDBJ whole genome shotgun (WGS) entry which is preliminary data.</text>
</comment>
<name>A0A2N3G571_9ACTN</name>
<dbReference type="Proteomes" id="UP000233654">
    <property type="component" value="Unassembled WGS sequence"/>
</dbReference>
<dbReference type="InterPro" id="IPR007421">
    <property type="entry name" value="Schlafen_AlbA_2_dom"/>
</dbReference>
<dbReference type="AlphaFoldDB" id="A0A2N3G571"/>
<dbReference type="InterPro" id="IPR038461">
    <property type="entry name" value="Schlafen_AlbA_2_dom_sf"/>
</dbReference>
<sequence length="535" mass="60708">MQAGENEHFEFKEARTSFEFEKLVGYCVALANEGGGRIFLGITDKKPRRVVGTLAFRTLGRTKNGLMNAIHLRIDAEQIDHTDGRVLVFKVPSRPIGLPIQYKGQYFMRSGDSLVPMLPDVLKRILDEAEPDYSAEVCDKATLDDLDLNAIDIFRARWAKKSGNERLKGMAVEQLLSDAELVTNDGVTNAALVLLGKSDALSRCLSQAEVIFEYRSSDATGPAQQRHEFRLGFFSFYDELWKLINLRNDMQHSQDGLFILDIPTFNEEAVREAILNAISHRDYRLGSSVFVRQYPLRLEIVSPGGFPPGISLANILWEQAPRNRRIAEAFGRCGLVERSGQGMNRIFETCIKESKPRPDFTNTDSDHVWLTLHGNVTNQEFLRFFEKLGRERLETFSTSDFLLVDLVSRGQKIPDRLKDSLFRLVEIGVIEKTGRGRGSQYVLSRKFYKHLGKAGTYTRRKGLDRDTNKALLLKHIEGSPDTGSRMEEFYQVLPSHNRGQIQSLLRELRDEGKIHVQGKTRGAKWYPGQIPLGLQ</sequence>
<proteinExistence type="predicted"/>
<dbReference type="Gene3D" id="3.30.565.60">
    <property type="match status" value="1"/>
</dbReference>
<dbReference type="Pfam" id="PF04326">
    <property type="entry name" value="SLFN_AlbA_2"/>
    <property type="match status" value="1"/>
</dbReference>
<dbReference type="InterPro" id="IPR038475">
    <property type="entry name" value="RecG_C_sf"/>
</dbReference>
<feature type="domain" description="Schlafen AlbA-2" evidence="1">
    <location>
        <begin position="5"/>
        <end position="117"/>
    </location>
</feature>